<organism evidence="2 3">
    <name type="scientific">Rhododendron griersonianum</name>
    <dbReference type="NCBI Taxonomy" id="479676"/>
    <lineage>
        <taxon>Eukaryota</taxon>
        <taxon>Viridiplantae</taxon>
        <taxon>Streptophyta</taxon>
        <taxon>Embryophyta</taxon>
        <taxon>Tracheophyta</taxon>
        <taxon>Spermatophyta</taxon>
        <taxon>Magnoliopsida</taxon>
        <taxon>eudicotyledons</taxon>
        <taxon>Gunneridae</taxon>
        <taxon>Pentapetalae</taxon>
        <taxon>asterids</taxon>
        <taxon>Ericales</taxon>
        <taxon>Ericaceae</taxon>
        <taxon>Ericoideae</taxon>
        <taxon>Rhodoreae</taxon>
        <taxon>Rhododendron</taxon>
    </lineage>
</organism>
<feature type="region of interest" description="Disordered" evidence="1">
    <location>
        <begin position="1"/>
        <end position="63"/>
    </location>
</feature>
<reference evidence="2" key="1">
    <citation type="submission" date="2020-08" db="EMBL/GenBank/DDBJ databases">
        <title>Plant Genome Project.</title>
        <authorList>
            <person name="Zhang R.-G."/>
        </authorList>
    </citation>
    <scope>NUCLEOTIDE SEQUENCE</scope>
    <source>
        <strain evidence="2">WSP0</strain>
        <tissue evidence="2">Leaf</tissue>
    </source>
</reference>
<dbReference type="EMBL" id="JACTNZ010000012">
    <property type="protein sequence ID" value="KAG5522017.1"/>
    <property type="molecule type" value="Genomic_DNA"/>
</dbReference>
<dbReference type="PANTHER" id="PTHR35762:SF2">
    <property type="entry name" value="TRANSMEMBRANE PROTEIN"/>
    <property type="match status" value="1"/>
</dbReference>
<protein>
    <submittedName>
        <fullName evidence="2">Uncharacterized protein</fullName>
    </submittedName>
</protein>
<gene>
    <name evidence="2" type="ORF">RHGRI_034283</name>
</gene>
<dbReference type="PANTHER" id="PTHR35762">
    <property type="entry name" value="TRANSMEMBRANE PROTEIN"/>
    <property type="match status" value="1"/>
</dbReference>
<accession>A0AAV6I373</accession>
<dbReference type="Proteomes" id="UP000823749">
    <property type="component" value="Chromosome 12"/>
</dbReference>
<evidence type="ECO:0000256" key="1">
    <source>
        <dbReference type="SAM" id="MobiDB-lite"/>
    </source>
</evidence>
<feature type="compositionally biased region" description="Basic and acidic residues" evidence="1">
    <location>
        <begin position="1"/>
        <end position="24"/>
    </location>
</feature>
<evidence type="ECO:0000313" key="3">
    <source>
        <dbReference type="Proteomes" id="UP000823749"/>
    </source>
</evidence>
<sequence>METNRTEESVNKIEGGYRVEKEMGEEIASNGNDGDGDSYEQDKEEEEGRDEEGESDLPTEELNKRIEDFIAKVNRQRWLEARGDFGRG</sequence>
<feature type="compositionally biased region" description="Acidic residues" evidence="1">
    <location>
        <begin position="34"/>
        <end position="59"/>
    </location>
</feature>
<keyword evidence="3" id="KW-1185">Reference proteome</keyword>
<name>A0AAV6I373_9ERIC</name>
<evidence type="ECO:0000313" key="2">
    <source>
        <dbReference type="EMBL" id="KAG5522017.1"/>
    </source>
</evidence>
<comment type="caution">
    <text evidence="2">The sequence shown here is derived from an EMBL/GenBank/DDBJ whole genome shotgun (WGS) entry which is preliminary data.</text>
</comment>
<dbReference type="AlphaFoldDB" id="A0AAV6I373"/>
<proteinExistence type="predicted"/>